<accession>A0A6A5G345</accession>
<organism evidence="2 3">
    <name type="scientific">Caenorhabditis remanei</name>
    <name type="common">Caenorhabditis vulgaris</name>
    <dbReference type="NCBI Taxonomy" id="31234"/>
    <lineage>
        <taxon>Eukaryota</taxon>
        <taxon>Metazoa</taxon>
        <taxon>Ecdysozoa</taxon>
        <taxon>Nematoda</taxon>
        <taxon>Chromadorea</taxon>
        <taxon>Rhabditida</taxon>
        <taxon>Rhabditina</taxon>
        <taxon>Rhabditomorpha</taxon>
        <taxon>Rhabditoidea</taxon>
        <taxon>Rhabditidae</taxon>
        <taxon>Peloderinae</taxon>
        <taxon>Caenorhabditis</taxon>
    </lineage>
</organism>
<feature type="region of interest" description="Disordered" evidence="1">
    <location>
        <begin position="1"/>
        <end position="28"/>
    </location>
</feature>
<comment type="caution">
    <text evidence="2">The sequence shown here is derived from an EMBL/GenBank/DDBJ whole genome shotgun (WGS) entry which is preliminary data.</text>
</comment>
<dbReference type="KEGG" id="crq:GCK72_025612"/>
<dbReference type="EMBL" id="WUAV01000006">
    <property type="protein sequence ID" value="KAF1749145.1"/>
    <property type="molecule type" value="Genomic_DNA"/>
</dbReference>
<dbReference type="CTD" id="78777936"/>
<name>A0A6A5G345_CAERE</name>
<evidence type="ECO:0000313" key="3">
    <source>
        <dbReference type="Proteomes" id="UP000483820"/>
    </source>
</evidence>
<dbReference type="RefSeq" id="XP_053579977.1">
    <property type="nucleotide sequence ID" value="XM_053736411.1"/>
</dbReference>
<dbReference type="GeneID" id="78777936"/>
<evidence type="ECO:0000313" key="2">
    <source>
        <dbReference type="EMBL" id="KAF1749145.1"/>
    </source>
</evidence>
<reference evidence="2 3" key="1">
    <citation type="submission" date="2019-12" db="EMBL/GenBank/DDBJ databases">
        <title>Chromosome-level assembly of the Caenorhabditis remanei genome.</title>
        <authorList>
            <person name="Teterina A.A."/>
            <person name="Willis J.H."/>
            <person name="Phillips P.C."/>
        </authorList>
    </citation>
    <scope>NUCLEOTIDE SEQUENCE [LARGE SCALE GENOMIC DNA]</scope>
    <source>
        <strain evidence="2 3">PX506</strain>
        <tissue evidence="2">Whole organism</tissue>
    </source>
</reference>
<gene>
    <name evidence="2" type="ORF">GCK72_025612</name>
</gene>
<protein>
    <submittedName>
        <fullName evidence="2">Uncharacterized protein</fullName>
    </submittedName>
</protein>
<sequence length="83" mass="9276">MATIHVAERVMSPRTPKKSERNPPRMATPLAKKRTHLQYELRNLPRFCVSYHGNAAFGSCSACICVLTPDAAAPMSKENNYLE</sequence>
<evidence type="ECO:0000256" key="1">
    <source>
        <dbReference type="SAM" id="MobiDB-lite"/>
    </source>
</evidence>
<dbReference type="Proteomes" id="UP000483820">
    <property type="component" value="Chromosome X"/>
</dbReference>
<dbReference type="AlphaFoldDB" id="A0A6A5G345"/>
<proteinExistence type="predicted"/>